<evidence type="ECO:0000256" key="1">
    <source>
        <dbReference type="SAM" id="Phobius"/>
    </source>
</evidence>
<feature type="transmembrane region" description="Helical" evidence="1">
    <location>
        <begin position="36"/>
        <end position="53"/>
    </location>
</feature>
<dbReference type="EMBL" id="FNYO01000004">
    <property type="protein sequence ID" value="SEI44159.1"/>
    <property type="molecule type" value="Genomic_DNA"/>
</dbReference>
<proteinExistence type="predicted"/>
<evidence type="ECO:0000313" key="2">
    <source>
        <dbReference type="EMBL" id="SEI44159.1"/>
    </source>
</evidence>
<reference evidence="2 3" key="1">
    <citation type="submission" date="2016-10" db="EMBL/GenBank/DDBJ databases">
        <authorList>
            <person name="de Groot N.N."/>
        </authorList>
    </citation>
    <scope>NUCLEOTIDE SEQUENCE [LARGE SCALE GENOMIC DNA]</scope>
    <source>
        <strain evidence="2 3">DSM 1041</strain>
    </source>
</reference>
<protein>
    <submittedName>
        <fullName evidence="2">Uncharacterized protein</fullName>
    </submittedName>
</protein>
<dbReference type="Proteomes" id="UP000199005">
    <property type="component" value="Unassembled WGS sequence"/>
</dbReference>
<sequence>MRAWLHEKSQGIFALTLIIYIIIWCTVSYIGVYVTYVAGPTLLITGIIMLFTSPKKNNKENA</sequence>
<accession>A0A1H6QKB2</accession>
<dbReference type="AlphaFoldDB" id="A0A1H6QKB2"/>
<feature type="transmembrane region" description="Helical" evidence="1">
    <location>
        <begin position="12"/>
        <end position="30"/>
    </location>
</feature>
<gene>
    <name evidence="2" type="ORF">SAMN04244579_00478</name>
</gene>
<keyword evidence="1" id="KW-0472">Membrane</keyword>
<keyword evidence="1" id="KW-0812">Transmembrane</keyword>
<keyword evidence="1" id="KW-1133">Transmembrane helix</keyword>
<name>A0A1H6QKB2_9GAMM</name>
<organism evidence="2 3">
    <name type="scientific">Azotobacter beijerinckii</name>
    <dbReference type="NCBI Taxonomy" id="170623"/>
    <lineage>
        <taxon>Bacteria</taxon>
        <taxon>Pseudomonadati</taxon>
        <taxon>Pseudomonadota</taxon>
        <taxon>Gammaproteobacteria</taxon>
        <taxon>Pseudomonadales</taxon>
        <taxon>Pseudomonadaceae</taxon>
        <taxon>Azotobacter</taxon>
    </lineage>
</organism>
<evidence type="ECO:0000313" key="3">
    <source>
        <dbReference type="Proteomes" id="UP000199005"/>
    </source>
</evidence>